<dbReference type="PANTHER" id="PTHR21152">
    <property type="entry name" value="AMINOTRANSFERASE CLASS V"/>
    <property type="match status" value="1"/>
</dbReference>
<dbReference type="Proteomes" id="UP000663887">
    <property type="component" value="Unassembled WGS sequence"/>
</dbReference>
<feature type="domain" description="DUF4371" evidence="10">
    <location>
        <begin position="381"/>
        <end position="465"/>
    </location>
</feature>
<feature type="domain" description="Aminotransferase class V" evidence="8">
    <location>
        <begin position="26"/>
        <end position="341"/>
    </location>
</feature>
<reference evidence="11" key="1">
    <citation type="submission" date="2021-02" db="EMBL/GenBank/DDBJ databases">
        <authorList>
            <person name="Nowell W R."/>
        </authorList>
    </citation>
    <scope>NUCLEOTIDE SEQUENCE</scope>
</reference>
<dbReference type="InterPro" id="IPR015422">
    <property type="entry name" value="PyrdxlP-dep_Trfase_small"/>
</dbReference>
<sequence length="875" mass="98066">MAFHQAEHSLLVIPGPIEVSDDVLFANATPSQSHMSKSFTETFGQAIKMFRQVLVTERGQPFIVAGSGTLGWDMVASNLIESGDEALVLHSGYFGQSFADCLEAYGAKVTQLKAPVGQCPSREQIAEALTTTNYKLITVTHVDTSTGVLSNAQMVSEVVHQISPDTLVILDGVCSVGSEEIRMDEWSLDVVMCASQKGLGVPPGLSLVCASERAVHFVEARKTKINSYFASWLNWLPVMRGYEQGKPVYFATPPVQLICALHASLKEITSRPIAERWTKNKQASKDFKDFVTDELGLKQVPNDPAFAANGMTAIYFPEGISASDIVPRLLECGIVVAGGLHKEIKDKYFRIGHMGLTAIDTTTRRDLEKVKDALRHLSSTKWFSLICDETCDESTVEQLCITIRSVDSNYNVFEDVVGLYATSTQNASTIVAAIYDVLVRCGLDMINCRGQSYDGASNMSGIYNGVSSIILNQYSKAIYVHCVAHCLDLAVHDLTDQCASVGYCLLYMKDIIDFIRRSPKRRAILKNIVNQISLSYANLTALCPTRWTMRTSSYDSLLKVMSKVNQYQFAFSKICFHLIYVVQEALYTISEEKGGPGIKANGLYEQMKKFDFFLGLKLGHLIFTDAEKLSRVLRSTDCCLQDVFCAAQATIHRFEPIQGDNGLELFYDQVIKESDGLTEQPVLPRPRRPPQRYDININSVNYTSCTNYYRKIYVETLESIINLLRNRFTQRNFKLLCEVENFILSICNKPPDGSNDHIGVIIEFCRHDINVEKLKVESFMISDFFKAAINTNQMKIKQITKISTVCEILNTRKIGKEMFQEFDKLIRLYLTIPVTTATAERAFSTLNRVKNALRTSMTQSQLNHCLLAHIYKEKL</sequence>
<evidence type="ECO:0000313" key="11">
    <source>
        <dbReference type="EMBL" id="CAF2104408.1"/>
    </source>
</evidence>
<dbReference type="InterPro" id="IPR015424">
    <property type="entry name" value="PyrdxlP-dep_Trfase"/>
</dbReference>
<evidence type="ECO:0000256" key="2">
    <source>
        <dbReference type="ARBA" id="ARBA00009236"/>
    </source>
</evidence>
<dbReference type="InterPro" id="IPR012337">
    <property type="entry name" value="RNaseH-like_sf"/>
</dbReference>
<gene>
    <name evidence="11" type="ORF">XDN619_LOCUS19393</name>
</gene>
<dbReference type="EMBL" id="CAJNRG010008445">
    <property type="protein sequence ID" value="CAF2104408.1"/>
    <property type="molecule type" value="Genomic_DNA"/>
</dbReference>
<dbReference type="InterPro" id="IPR008906">
    <property type="entry name" value="HATC_C_dom"/>
</dbReference>
<protein>
    <recommendedName>
        <fullName evidence="3">alanine--glyoxylate transaminase</fullName>
        <ecNumber evidence="3">2.6.1.44</ecNumber>
    </recommendedName>
</protein>
<dbReference type="InterPro" id="IPR015421">
    <property type="entry name" value="PyrdxlP-dep_Trfase_major"/>
</dbReference>
<dbReference type="PANTHER" id="PTHR21152:SF24">
    <property type="entry name" value="ALANINE--GLYOXYLATE AMINOTRANSFERASE 1"/>
    <property type="match status" value="1"/>
</dbReference>
<dbReference type="Gene3D" id="3.90.1150.10">
    <property type="entry name" value="Aspartate Aminotransferase, domain 1"/>
    <property type="match status" value="1"/>
</dbReference>
<organism evidence="11 12">
    <name type="scientific">Rotaria magnacalcarata</name>
    <dbReference type="NCBI Taxonomy" id="392030"/>
    <lineage>
        <taxon>Eukaryota</taxon>
        <taxon>Metazoa</taxon>
        <taxon>Spiralia</taxon>
        <taxon>Gnathifera</taxon>
        <taxon>Rotifera</taxon>
        <taxon>Eurotatoria</taxon>
        <taxon>Bdelloidea</taxon>
        <taxon>Philodinida</taxon>
        <taxon>Philodinidae</taxon>
        <taxon>Rotaria</taxon>
    </lineage>
</organism>
<dbReference type="InterPro" id="IPR020578">
    <property type="entry name" value="Aminotrans_V_PyrdxlP_BS"/>
</dbReference>
<dbReference type="GO" id="GO:0008453">
    <property type="term" value="F:alanine-glyoxylate transaminase activity"/>
    <property type="evidence" value="ECO:0007669"/>
    <property type="project" value="UniProtKB-EC"/>
</dbReference>
<dbReference type="GO" id="GO:0046983">
    <property type="term" value="F:protein dimerization activity"/>
    <property type="evidence" value="ECO:0007669"/>
    <property type="project" value="InterPro"/>
</dbReference>
<dbReference type="GO" id="GO:0004760">
    <property type="term" value="F:L-serine-pyruvate transaminase activity"/>
    <property type="evidence" value="ECO:0007669"/>
    <property type="project" value="TreeGrafter"/>
</dbReference>
<dbReference type="Pfam" id="PF14291">
    <property type="entry name" value="DUF4371"/>
    <property type="match status" value="1"/>
</dbReference>
<keyword evidence="6" id="KW-0663">Pyridoxal phosphate</keyword>
<feature type="domain" description="HAT C-terminal dimerisation" evidence="9">
    <location>
        <begin position="823"/>
        <end position="866"/>
    </location>
</feature>
<comment type="cofactor">
    <cofactor evidence="1 7">
        <name>pyridoxal 5'-phosphate</name>
        <dbReference type="ChEBI" id="CHEBI:597326"/>
    </cofactor>
</comment>
<evidence type="ECO:0000256" key="7">
    <source>
        <dbReference type="RuleBase" id="RU004504"/>
    </source>
</evidence>
<dbReference type="PROSITE" id="PS00595">
    <property type="entry name" value="AA_TRANSFER_CLASS_5"/>
    <property type="match status" value="1"/>
</dbReference>
<dbReference type="FunFam" id="3.90.1150.10:FF:000049">
    <property type="entry name" value="Alanine-glyoxylate aminotransferase 1"/>
    <property type="match status" value="1"/>
</dbReference>
<dbReference type="AlphaFoldDB" id="A0A816U3T2"/>
<evidence type="ECO:0000256" key="6">
    <source>
        <dbReference type="ARBA" id="ARBA00022898"/>
    </source>
</evidence>
<dbReference type="SUPFAM" id="SSF53383">
    <property type="entry name" value="PLP-dependent transferases"/>
    <property type="match status" value="1"/>
</dbReference>
<evidence type="ECO:0000256" key="5">
    <source>
        <dbReference type="ARBA" id="ARBA00022679"/>
    </source>
</evidence>
<dbReference type="GO" id="GO:0005777">
    <property type="term" value="C:peroxisome"/>
    <property type="evidence" value="ECO:0007669"/>
    <property type="project" value="TreeGrafter"/>
</dbReference>
<dbReference type="FunFam" id="3.40.640.10:FF:000027">
    <property type="entry name" value="Serine--pyruvate aminotransferase, mitochondrial"/>
    <property type="match status" value="1"/>
</dbReference>
<comment type="similarity">
    <text evidence="2">Belongs to the class-V pyridoxal-phosphate-dependent aminotransferase family.</text>
</comment>
<dbReference type="EC" id="2.6.1.44" evidence="3"/>
<keyword evidence="5" id="KW-0808">Transferase</keyword>
<dbReference type="Pfam" id="PF05699">
    <property type="entry name" value="Dimer_Tnp_hAT"/>
    <property type="match status" value="1"/>
</dbReference>
<evidence type="ECO:0000256" key="3">
    <source>
        <dbReference type="ARBA" id="ARBA00013049"/>
    </source>
</evidence>
<evidence type="ECO:0000259" key="10">
    <source>
        <dbReference type="Pfam" id="PF14291"/>
    </source>
</evidence>
<dbReference type="InterPro" id="IPR025398">
    <property type="entry name" value="DUF4371"/>
</dbReference>
<evidence type="ECO:0000259" key="9">
    <source>
        <dbReference type="Pfam" id="PF05699"/>
    </source>
</evidence>
<evidence type="ECO:0000259" key="8">
    <source>
        <dbReference type="Pfam" id="PF00266"/>
    </source>
</evidence>
<evidence type="ECO:0000313" key="12">
    <source>
        <dbReference type="Proteomes" id="UP000663887"/>
    </source>
</evidence>
<dbReference type="InterPro" id="IPR000192">
    <property type="entry name" value="Aminotrans_V_dom"/>
</dbReference>
<accession>A0A816U3T2</accession>
<evidence type="ECO:0000256" key="4">
    <source>
        <dbReference type="ARBA" id="ARBA00022576"/>
    </source>
</evidence>
<proteinExistence type="inferred from homology"/>
<dbReference type="Gene3D" id="3.40.640.10">
    <property type="entry name" value="Type I PLP-dependent aspartate aminotransferase-like (Major domain)"/>
    <property type="match status" value="1"/>
</dbReference>
<dbReference type="SUPFAM" id="SSF53098">
    <property type="entry name" value="Ribonuclease H-like"/>
    <property type="match status" value="1"/>
</dbReference>
<evidence type="ECO:0000256" key="1">
    <source>
        <dbReference type="ARBA" id="ARBA00001933"/>
    </source>
</evidence>
<name>A0A816U3T2_9BILA</name>
<dbReference type="Pfam" id="PF00266">
    <property type="entry name" value="Aminotran_5"/>
    <property type="match status" value="1"/>
</dbReference>
<dbReference type="GO" id="GO:0019265">
    <property type="term" value="P:glycine biosynthetic process, by transamination of glyoxylate"/>
    <property type="evidence" value="ECO:0007669"/>
    <property type="project" value="TreeGrafter"/>
</dbReference>
<comment type="caution">
    <text evidence="11">The sequence shown here is derived from an EMBL/GenBank/DDBJ whole genome shotgun (WGS) entry which is preliminary data.</text>
</comment>
<keyword evidence="4" id="KW-0032">Aminotransferase</keyword>